<keyword evidence="6 7" id="KW-0472">Membrane</keyword>
<reference evidence="9 10" key="2">
    <citation type="submission" date="2007-09" db="EMBL/GenBank/DDBJ databases">
        <title>Draft genome sequence of Clostridium bolteae (ATCC BAA-613).</title>
        <authorList>
            <person name="Sudarsanam P."/>
            <person name="Ley R."/>
            <person name="Guruge J."/>
            <person name="Turnbaugh P.J."/>
            <person name="Mahowald M."/>
            <person name="Liep D."/>
            <person name="Gordon J."/>
        </authorList>
    </citation>
    <scope>NUCLEOTIDE SEQUENCE [LARGE SCALE GENOMIC DNA]</scope>
    <source>
        <strain evidence="10">ATCC BAA-613 / DSM 15670 / CCUG 46953 / JCM 12243 / WAL 16351</strain>
    </source>
</reference>
<dbReference type="Pfam" id="PF00528">
    <property type="entry name" value="BPD_transp_1"/>
    <property type="match status" value="1"/>
</dbReference>
<feature type="transmembrane region" description="Helical" evidence="7">
    <location>
        <begin position="139"/>
        <end position="160"/>
    </location>
</feature>
<evidence type="ECO:0000256" key="3">
    <source>
        <dbReference type="ARBA" id="ARBA00022475"/>
    </source>
</evidence>
<evidence type="ECO:0000256" key="2">
    <source>
        <dbReference type="ARBA" id="ARBA00022448"/>
    </source>
</evidence>
<comment type="similarity">
    <text evidence="7">Belongs to the binding-protein-dependent transport system permease family.</text>
</comment>
<feature type="transmembrane region" description="Helical" evidence="7">
    <location>
        <begin position="104"/>
        <end position="127"/>
    </location>
</feature>
<dbReference type="eggNOG" id="COG0601">
    <property type="taxonomic scope" value="Bacteria"/>
</dbReference>
<dbReference type="InterPro" id="IPR000515">
    <property type="entry name" value="MetI-like"/>
</dbReference>
<evidence type="ECO:0000313" key="10">
    <source>
        <dbReference type="Proteomes" id="UP000005396"/>
    </source>
</evidence>
<evidence type="ECO:0000259" key="8">
    <source>
        <dbReference type="PROSITE" id="PS50928"/>
    </source>
</evidence>
<dbReference type="PaxDb" id="411902-CLOBOL_01125"/>
<keyword evidence="5 7" id="KW-1133">Transmembrane helix</keyword>
<dbReference type="CDD" id="cd06261">
    <property type="entry name" value="TM_PBP2"/>
    <property type="match status" value="1"/>
</dbReference>
<dbReference type="GO" id="GO:0055085">
    <property type="term" value="P:transmembrane transport"/>
    <property type="evidence" value="ECO:0007669"/>
    <property type="project" value="InterPro"/>
</dbReference>
<dbReference type="SUPFAM" id="SSF161098">
    <property type="entry name" value="MetI-like"/>
    <property type="match status" value="1"/>
</dbReference>
<comment type="caution">
    <text evidence="9">The sequence shown here is derived from an EMBL/GenBank/DDBJ whole genome shotgun (WGS) entry which is preliminary data.</text>
</comment>
<dbReference type="AlphaFoldDB" id="A8RJ70"/>
<gene>
    <name evidence="9" type="ORF">CLOBOL_01125</name>
</gene>
<feature type="transmembrane region" description="Helical" evidence="7">
    <location>
        <begin position="288"/>
        <end position="314"/>
    </location>
</feature>
<comment type="subcellular location">
    <subcellularLocation>
        <location evidence="1 7">Cell membrane</location>
        <topology evidence="1 7">Multi-pass membrane protein</topology>
    </subcellularLocation>
</comment>
<organism evidence="9 10">
    <name type="scientific">Enterocloster bolteae (strain ATCC BAA-613 / DSM 15670 / CCUG 46953 / JCM 12243 / WAL 16351)</name>
    <name type="common">Clostridium bolteae</name>
    <dbReference type="NCBI Taxonomy" id="411902"/>
    <lineage>
        <taxon>Bacteria</taxon>
        <taxon>Bacillati</taxon>
        <taxon>Bacillota</taxon>
        <taxon>Clostridia</taxon>
        <taxon>Lachnospirales</taxon>
        <taxon>Lachnospiraceae</taxon>
        <taxon>Enterocloster</taxon>
    </lineage>
</organism>
<evidence type="ECO:0000256" key="1">
    <source>
        <dbReference type="ARBA" id="ARBA00004651"/>
    </source>
</evidence>
<dbReference type="InterPro" id="IPR035906">
    <property type="entry name" value="MetI-like_sf"/>
</dbReference>
<keyword evidence="3" id="KW-1003">Cell membrane</keyword>
<feature type="domain" description="ABC transmembrane type-1" evidence="8">
    <location>
        <begin position="100"/>
        <end position="307"/>
    </location>
</feature>
<dbReference type="Pfam" id="PF19300">
    <property type="entry name" value="BPD_transp_1_N"/>
    <property type="match status" value="1"/>
</dbReference>
<dbReference type="InterPro" id="IPR045621">
    <property type="entry name" value="BPD_transp_1_N"/>
</dbReference>
<accession>A8RJ70</accession>
<feature type="transmembrane region" description="Helical" evidence="7">
    <location>
        <begin position="180"/>
        <end position="201"/>
    </location>
</feature>
<dbReference type="HOGENOM" id="CLU_036879_0_0_9"/>
<keyword evidence="2 7" id="KW-0813">Transport</keyword>
<protein>
    <recommendedName>
        <fullName evidence="8">ABC transmembrane type-1 domain-containing protein</fullName>
    </recommendedName>
</protein>
<evidence type="ECO:0000256" key="4">
    <source>
        <dbReference type="ARBA" id="ARBA00022692"/>
    </source>
</evidence>
<name>A8RJ70_ENTBW</name>
<proteinExistence type="inferred from homology"/>
<evidence type="ECO:0000256" key="6">
    <source>
        <dbReference type="ARBA" id="ARBA00023136"/>
    </source>
</evidence>
<feature type="transmembrane region" description="Helical" evidence="7">
    <location>
        <begin position="246"/>
        <end position="268"/>
    </location>
</feature>
<dbReference type="GO" id="GO:0005886">
    <property type="term" value="C:plasma membrane"/>
    <property type="evidence" value="ECO:0007669"/>
    <property type="project" value="UniProtKB-SubCell"/>
</dbReference>
<dbReference type="EMBL" id="ABCC02000011">
    <property type="protein sequence ID" value="EDP18763.1"/>
    <property type="molecule type" value="Genomic_DNA"/>
</dbReference>
<evidence type="ECO:0000256" key="5">
    <source>
        <dbReference type="ARBA" id="ARBA00022989"/>
    </source>
</evidence>
<evidence type="ECO:0000256" key="7">
    <source>
        <dbReference type="RuleBase" id="RU363032"/>
    </source>
</evidence>
<sequence length="321" mass="35734">MQMERYRYIAKRLLTAIPTFLGITILVYVVASLAPSSPLEILFNDPYATAEEMARKSKELGLDQPVIIQYIRWLVQLVQGNMGMSIRTNGQVLDMILERIGPTLILTGSAMALTIIIALPLGIMSAYKPYSGWDYISSGLSFIGSAMPNFFAGLVLIYFFCIKVKLFPTSGMYDSSGVRTWPMFFHHLVLPAVVLAIQQIGSLIRQCRGSMLEVLQDDYVRTARAKGLHEPSVLVRHALRNAWIPLVSWFGMQIPFLIGGAVVTEQIFGWPGLGSLMVQSINARDYPVIMGITVVIAIVVLLGNLLVDLMYGLLDPRIRYD</sequence>
<keyword evidence="4 7" id="KW-0812">Transmembrane</keyword>
<dbReference type="PANTHER" id="PTHR43163:SF6">
    <property type="entry name" value="DIPEPTIDE TRANSPORT SYSTEM PERMEASE PROTEIN DPPB-RELATED"/>
    <property type="match status" value="1"/>
</dbReference>
<evidence type="ECO:0000313" key="9">
    <source>
        <dbReference type="EMBL" id="EDP18763.1"/>
    </source>
</evidence>
<reference evidence="9 10" key="1">
    <citation type="submission" date="2007-08" db="EMBL/GenBank/DDBJ databases">
        <authorList>
            <person name="Fulton L."/>
            <person name="Clifton S."/>
            <person name="Fulton B."/>
            <person name="Xu J."/>
            <person name="Minx P."/>
            <person name="Pepin K.H."/>
            <person name="Johnson M."/>
            <person name="Thiruvilangam P."/>
            <person name="Bhonagiri V."/>
            <person name="Nash W.E."/>
            <person name="Mardis E.R."/>
            <person name="Wilson R.K."/>
        </authorList>
    </citation>
    <scope>NUCLEOTIDE SEQUENCE [LARGE SCALE GENOMIC DNA]</scope>
    <source>
        <strain evidence="10">ATCC BAA-613 / DSM 15670 / CCUG 46953 / JCM 12243 / WAL 16351</strain>
    </source>
</reference>
<dbReference type="PANTHER" id="PTHR43163">
    <property type="entry name" value="DIPEPTIDE TRANSPORT SYSTEM PERMEASE PROTEIN DPPB-RELATED"/>
    <property type="match status" value="1"/>
</dbReference>
<feature type="transmembrane region" description="Helical" evidence="7">
    <location>
        <begin position="12"/>
        <end position="34"/>
    </location>
</feature>
<dbReference type="PROSITE" id="PS50928">
    <property type="entry name" value="ABC_TM1"/>
    <property type="match status" value="1"/>
</dbReference>
<dbReference type="Gene3D" id="1.10.3720.10">
    <property type="entry name" value="MetI-like"/>
    <property type="match status" value="1"/>
</dbReference>
<dbReference type="Proteomes" id="UP000005396">
    <property type="component" value="Unassembled WGS sequence"/>
</dbReference>